<evidence type="ECO:0000313" key="1">
    <source>
        <dbReference type="EMBL" id="OBW99451.1"/>
    </source>
</evidence>
<dbReference type="RefSeq" id="WP_065231999.1">
    <property type="nucleotide sequence ID" value="NZ_JTJN01000033.1"/>
</dbReference>
<reference evidence="1 2" key="1">
    <citation type="submission" date="2014-11" db="EMBL/GenBank/DDBJ databases">
        <title>Pan-genome of Gallibacterium spp.</title>
        <authorList>
            <person name="Kudirkiene E."/>
            <person name="Bojesen A.M."/>
        </authorList>
    </citation>
    <scope>NUCLEOTIDE SEQUENCE [LARGE SCALE GENOMIC DNA]</scope>
    <source>
        <strain evidence="1 2">F 279</strain>
    </source>
</reference>
<accession>A0A1A7P0P3</accession>
<sequence length="499" mass="58295">MSILSEAVKEFEKGNYQKALDLFNQVANVYGEQIARYHIKYCNNKLNKKEDSISNPLNDNLTSEKYSDFLRTIGSFSKDINYRNEQSKLIPIMMKIKNERFNEITIDEGLYILSINPFQISSLFLMAYLLKINNMIDDILKIKTGNEITLLDLIISVTDQKKWLENKSSILNARNSFFIGLDNHKYLNRDFIPINIDSISLENIFSLLKENNKVSYSQKRIALTSNKQTISIGSILLNEAKFIGLNLINHYDLCDEWFLIEGACLGYPERKVTEKGLSKDTSSYQILFFPDRYNKLRYHQYGWTKSNGEDAKSELRNQYVSKARGDILWVLDIDEFYNVTDLEYSLDQFRKDPSLTAFTLPQVHFWKGIDKFIIGGYYDISHTRFFKNIPGMKYISNHNFPEINGITLNKINIKKENRIIEKMANNKSKYKSYRCYHMGFAKDEDDMKDKTQYYINRGEDVSRKNTTDSRAGWFSDKLPSECKIFPWGGAIPKILTYKK</sequence>
<name>A0A1A7P0P3_9PAST</name>
<gene>
    <name evidence="1" type="ORF">QV03_03140</name>
</gene>
<evidence type="ECO:0000313" key="2">
    <source>
        <dbReference type="Proteomes" id="UP000092643"/>
    </source>
</evidence>
<organism evidence="1 2">
    <name type="scientific">Gallibacterium anatis</name>
    <dbReference type="NCBI Taxonomy" id="750"/>
    <lineage>
        <taxon>Bacteria</taxon>
        <taxon>Pseudomonadati</taxon>
        <taxon>Pseudomonadota</taxon>
        <taxon>Gammaproteobacteria</taxon>
        <taxon>Pasteurellales</taxon>
        <taxon>Pasteurellaceae</taxon>
        <taxon>Gallibacterium</taxon>
    </lineage>
</organism>
<comment type="caution">
    <text evidence="1">The sequence shown here is derived from an EMBL/GenBank/DDBJ whole genome shotgun (WGS) entry which is preliminary data.</text>
</comment>
<protein>
    <submittedName>
        <fullName evidence="1">Uncharacterized protein</fullName>
    </submittedName>
</protein>
<dbReference type="InterPro" id="IPR029044">
    <property type="entry name" value="Nucleotide-diphossugar_trans"/>
</dbReference>
<dbReference type="OrthoDB" id="276604at2"/>
<dbReference type="CDD" id="cd00761">
    <property type="entry name" value="Glyco_tranf_GTA_type"/>
    <property type="match status" value="1"/>
</dbReference>
<proteinExistence type="predicted"/>
<dbReference type="EMBL" id="JTJO01000021">
    <property type="protein sequence ID" value="OBW99451.1"/>
    <property type="molecule type" value="Genomic_DNA"/>
</dbReference>
<dbReference type="Proteomes" id="UP000092643">
    <property type="component" value="Unassembled WGS sequence"/>
</dbReference>
<dbReference type="AlphaFoldDB" id="A0A1A7P0P3"/>
<dbReference type="SUPFAM" id="SSF53448">
    <property type="entry name" value="Nucleotide-diphospho-sugar transferases"/>
    <property type="match status" value="1"/>
</dbReference>